<organism evidence="5">
    <name type="scientific">uncultured Caudovirales phage</name>
    <dbReference type="NCBI Taxonomy" id="2100421"/>
    <lineage>
        <taxon>Viruses</taxon>
        <taxon>Duplodnaviria</taxon>
        <taxon>Heunggongvirae</taxon>
        <taxon>Uroviricota</taxon>
        <taxon>Caudoviricetes</taxon>
        <taxon>Peduoviridae</taxon>
        <taxon>Maltschvirus</taxon>
        <taxon>Maltschvirus maltsch</taxon>
    </lineage>
</organism>
<dbReference type="Pfam" id="PF04610">
    <property type="entry name" value="TrbL"/>
    <property type="match status" value="1"/>
</dbReference>
<keyword evidence="2 4" id="KW-1133">Transmembrane helix</keyword>
<keyword evidence="3 4" id="KW-0472">Membrane</keyword>
<evidence type="ECO:0000313" key="5">
    <source>
        <dbReference type="EMBL" id="CAB4192319.1"/>
    </source>
</evidence>
<evidence type="ECO:0000256" key="2">
    <source>
        <dbReference type="ARBA" id="ARBA00022989"/>
    </source>
</evidence>
<evidence type="ECO:0000256" key="3">
    <source>
        <dbReference type="ARBA" id="ARBA00023136"/>
    </source>
</evidence>
<accession>A0A6J5R5S3</accession>
<dbReference type="EMBL" id="LR797181">
    <property type="protein sequence ID" value="CAB4192319.1"/>
    <property type="molecule type" value="Genomic_DNA"/>
</dbReference>
<evidence type="ECO:0000256" key="1">
    <source>
        <dbReference type="ARBA" id="ARBA00022692"/>
    </source>
</evidence>
<feature type="transmembrane region" description="Helical" evidence="4">
    <location>
        <begin position="136"/>
        <end position="155"/>
    </location>
</feature>
<name>A0A6J5R5S3_9CAUD</name>
<keyword evidence="1 4" id="KW-0812">Transmembrane</keyword>
<gene>
    <name evidence="5" type="ORF">UFOVP1244_18</name>
</gene>
<protein>
    <submittedName>
        <fullName evidence="5">TrbL Type IV secretory pathway, TrbL components</fullName>
    </submittedName>
</protein>
<dbReference type="InterPro" id="IPR007688">
    <property type="entry name" value="Conjugal_tfr_TrbL/VirB6"/>
</dbReference>
<feature type="transmembrane region" description="Helical" evidence="4">
    <location>
        <begin position="107"/>
        <end position="129"/>
    </location>
</feature>
<evidence type="ECO:0000256" key="4">
    <source>
        <dbReference type="SAM" id="Phobius"/>
    </source>
</evidence>
<sequence>MDPHSVNQLLELIRGTTLNWIGPLTQHGIELFNDLVIISLAWNMGRLAINRAIAEEYFSALVVQAMTYGIFYFILTNSELLATEVTSSFRMAADEVSGFNLMNPTNMLLAGLKFVYPIITNVTVLGVLTGQGALNVLVALIIVLCFAWAAFLMVAAIIESYVIMACSSLFIGFTGSEFTREFGMGVIKEIMAIGAKLFTIQVMSGIVDMVARQWAGQFDAGTEGGILALLMGVLVMVGLMHVLPGLSAAFIRGGGWSIAAGMSRAVEQFQGAMGTVAGSLVQAGQGGLGMLQLGSAAKEAAQVSGGSGGGVGAQLSLMAQSYGGQAITEAASSSTAGRAARSLRMDTAKQLAAANSDVNSGAN</sequence>
<feature type="transmembrane region" description="Helical" evidence="4">
    <location>
        <begin position="227"/>
        <end position="251"/>
    </location>
</feature>
<dbReference type="GO" id="GO:0030255">
    <property type="term" value="P:protein secretion by the type IV secretion system"/>
    <property type="evidence" value="ECO:0007669"/>
    <property type="project" value="InterPro"/>
</dbReference>
<feature type="transmembrane region" description="Helical" evidence="4">
    <location>
        <begin position="57"/>
        <end position="75"/>
    </location>
</feature>
<reference evidence="5" key="1">
    <citation type="submission" date="2020-05" db="EMBL/GenBank/DDBJ databases">
        <authorList>
            <person name="Chiriac C."/>
            <person name="Salcher M."/>
            <person name="Ghai R."/>
            <person name="Kavagutti S V."/>
        </authorList>
    </citation>
    <scope>NUCLEOTIDE SEQUENCE</scope>
</reference>
<proteinExistence type="predicted"/>